<protein>
    <submittedName>
        <fullName evidence="1">Uncharacterized protein</fullName>
    </submittedName>
</protein>
<dbReference type="EMBL" id="FMAR01000008">
    <property type="protein sequence ID" value="SCC42113.1"/>
    <property type="molecule type" value="Genomic_DNA"/>
</dbReference>
<organism evidence="1 2">
    <name type="scientific">Chitinophaga costaii</name>
    <dbReference type="NCBI Taxonomy" id="1335309"/>
    <lineage>
        <taxon>Bacteria</taxon>
        <taxon>Pseudomonadati</taxon>
        <taxon>Bacteroidota</taxon>
        <taxon>Chitinophagia</taxon>
        <taxon>Chitinophagales</taxon>
        <taxon>Chitinophagaceae</taxon>
        <taxon>Chitinophaga</taxon>
    </lineage>
</organism>
<dbReference type="STRING" id="1335309.GA0116948_10857"/>
<keyword evidence="2" id="KW-1185">Reference proteome</keyword>
<dbReference type="AlphaFoldDB" id="A0A1C4EET2"/>
<evidence type="ECO:0000313" key="1">
    <source>
        <dbReference type="EMBL" id="SCC42113.1"/>
    </source>
</evidence>
<name>A0A1C4EET2_9BACT</name>
<sequence length="29" mass="3377">MGNAKNILLLVFSVYFIDNMRKAIVNKTY</sequence>
<proteinExistence type="predicted"/>
<evidence type="ECO:0000313" key="2">
    <source>
        <dbReference type="Proteomes" id="UP000242818"/>
    </source>
</evidence>
<gene>
    <name evidence="1" type="ORF">GA0116948_10857</name>
</gene>
<reference evidence="1 2" key="1">
    <citation type="submission" date="2016-08" db="EMBL/GenBank/DDBJ databases">
        <authorList>
            <person name="Seilhamer J.J."/>
        </authorList>
    </citation>
    <scope>NUCLEOTIDE SEQUENCE [LARGE SCALE GENOMIC DNA]</scope>
    <source>
        <strain evidence="1 2">A37T2</strain>
    </source>
</reference>
<dbReference type="Proteomes" id="UP000242818">
    <property type="component" value="Unassembled WGS sequence"/>
</dbReference>
<accession>A0A1C4EET2</accession>